<reference evidence="4 5" key="1">
    <citation type="submission" date="2024-05" db="EMBL/GenBank/DDBJ databases">
        <title>Genome sequencing and assembly of Indian major carp, Cirrhinus mrigala (Hamilton, 1822).</title>
        <authorList>
            <person name="Mohindra V."/>
            <person name="Chowdhury L.M."/>
            <person name="Lal K."/>
            <person name="Jena J.K."/>
        </authorList>
    </citation>
    <scope>NUCLEOTIDE SEQUENCE [LARGE SCALE GENOMIC DNA]</scope>
    <source>
        <strain evidence="4">CM1030</strain>
        <tissue evidence="4">Blood</tissue>
    </source>
</reference>
<keyword evidence="5" id="KW-1185">Reference proteome</keyword>
<dbReference type="InterPro" id="IPR004088">
    <property type="entry name" value="KH_dom_type_1"/>
</dbReference>
<gene>
    <name evidence="4" type="ORF">M9458_001675</name>
</gene>
<evidence type="ECO:0000256" key="1">
    <source>
        <dbReference type="PROSITE-ProRule" id="PRU00117"/>
    </source>
</evidence>
<dbReference type="SUPFAM" id="SSF54791">
    <property type="entry name" value="Eukaryotic type KH-domain (KH-domain type I)"/>
    <property type="match status" value="1"/>
</dbReference>
<proteinExistence type="predicted"/>
<evidence type="ECO:0000313" key="5">
    <source>
        <dbReference type="Proteomes" id="UP001529510"/>
    </source>
</evidence>
<feature type="domain" description="K Homology" evidence="3">
    <location>
        <begin position="68"/>
        <end position="95"/>
    </location>
</feature>
<dbReference type="Proteomes" id="UP001529510">
    <property type="component" value="Unassembled WGS sequence"/>
</dbReference>
<accession>A0ABD0RYT3</accession>
<dbReference type="Gene3D" id="3.30.1370.10">
    <property type="entry name" value="K Homology domain, type 1"/>
    <property type="match status" value="1"/>
</dbReference>
<feature type="region of interest" description="Disordered" evidence="2">
    <location>
        <begin position="17"/>
        <end position="65"/>
    </location>
</feature>
<dbReference type="GO" id="GO:0003723">
    <property type="term" value="F:RNA binding"/>
    <property type="evidence" value="ECO:0007669"/>
    <property type="project" value="UniProtKB-UniRule"/>
</dbReference>
<protein>
    <recommendedName>
        <fullName evidence="3">K Homology domain-containing protein</fullName>
    </recommendedName>
</protein>
<sequence length="97" mass="10449">MTGPSFENHSFSVSYILDEEAGRDGGVKPQVPRGASKMGTGSREQEFDQPGAMGGPQGPRHRQQDLPLRILVPTQFVGAIIGKEGLTIKNITKQTQS</sequence>
<evidence type="ECO:0000313" key="4">
    <source>
        <dbReference type="EMBL" id="KAL0203657.1"/>
    </source>
</evidence>
<dbReference type="Pfam" id="PF00013">
    <property type="entry name" value="KH_1"/>
    <property type="match status" value="1"/>
</dbReference>
<evidence type="ECO:0000259" key="3">
    <source>
        <dbReference type="Pfam" id="PF00013"/>
    </source>
</evidence>
<organism evidence="4 5">
    <name type="scientific">Cirrhinus mrigala</name>
    <name type="common">Mrigala</name>
    <dbReference type="NCBI Taxonomy" id="683832"/>
    <lineage>
        <taxon>Eukaryota</taxon>
        <taxon>Metazoa</taxon>
        <taxon>Chordata</taxon>
        <taxon>Craniata</taxon>
        <taxon>Vertebrata</taxon>
        <taxon>Euteleostomi</taxon>
        <taxon>Actinopterygii</taxon>
        <taxon>Neopterygii</taxon>
        <taxon>Teleostei</taxon>
        <taxon>Ostariophysi</taxon>
        <taxon>Cypriniformes</taxon>
        <taxon>Cyprinidae</taxon>
        <taxon>Labeoninae</taxon>
        <taxon>Labeonini</taxon>
        <taxon>Cirrhinus</taxon>
    </lineage>
</organism>
<feature type="non-terminal residue" evidence="4">
    <location>
        <position position="97"/>
    </location>
</feature>
<dbReference type="EMBL" id="JAMKFB020000001">
    <property type="protein sequence ID" value="KAL0203657.1"/>
    <property type="molecule type" value="Genomic_DNA"/>
</dbReference>
<dbReference type="PROSITE" id="PS50084">
    <property type="entry name" value="KH_TYPE_1"/>
    <property type="match status" value="1"/>
</dbReference>
<name>A0ABD0RYT3_CIRMR</name>
<evidence type="ECO:0000256" key="2">
    <source>
        <dbReference type="SAM" id="MobiDB-lite"/>
    </source>
</evidence>
<keyword evidence="1" id="KW-0694">RNA-binding</keyword>
<comment type="caution">
    <text evidence="4">The sequence shown here is derived from an EMBL/GenBank/DDBJ whole genome shotgun (WGS) entry which is preliminary data.</text>
</comment>
<dbReference type="AlphaFoldDB" id="A0ABD0RYT3"/>
<dbReference type="InterPro" id="IPR036612">
    <property type="entry name" value="KH_dom_type_1_sf"/>
</dbReference>